<proteinExistence type="inferred from homology"/>
<feature type="transmembrane region" description="Helical" evidence="7">
    <location>
        <begin position="121"/>
        <end position="141"/>
    </location>
</feature>
<keyword evidence="10" id="KW-1185">Reference proteome</keyword>
<evidence type="ECO:0000256" key="4">
    <source>
        <dbReference type="ARBA" id="ARBA00022801"/>
    </source>
</evidence>
<dbReference type="PANTHER" id="PTHR43731">
    <property type="entry name" value="RHOMBOID PROTEASE"/>
    <property type="match status" value="1"/>
</dbReference>
<dbReference type="InterPro" id="IPR050925">
    <property type="entry name" value="Rhomboid_protease_S54"/>
</dbReference>
<organism evidence="9 10">
    <name type="scientific">Fictibacillus enclensis</name>
    <dbReference type="NCBI Taxonomy" id="1017270"/>
    <lineage>
        <taxon>Bacteria</taxon>
        <taxon>Bacillati</taxon>
        <taxon>Bacillota</taxon>
        <taxon>Bacilli</taxon>
        <taxon>Bacillales</taxon>
        <taxon>Fictibacillaceae</taxon>
        <taxon>Fictibacillus</taxon>
    </lineage>
</organism>
<accession>A0A0V8IRF9</accession>
<sequence>MFVREENFKTFIRLYPVISIITAVHLIVFLLANLGPQADFIYYYFTGSNYFISQGEYWRLFTPIITHVSLSHVLFNTFSLVIFGPALERILGKGKFIIGYLGAGIIADIATYFLLPLNYAHIGASGAIFGLFGIYLYILYARKEYLGRANKQILIVVLVFSLITTFTTPGINILGHLFGLIAGAALAPVLMAFVPRRR</sequence>
<feature type="transmembrane region" description="Helical" evidence="7">
    <location>
        <begin position="12"/>
        <end position="32"/>
    </location>
</feature>
<evidence type="ECO:0000313" key="10">
    <source>
        <dbReference type="Proteomes" id="UP000054099"/>
    </source>
</evidence>
<comment type="caution">
    <text evidence="9">The sequence shown here is derived from an EMBL/GenBank/DDBJ whole genome shotgun (WGS) entry which is preliminary data.</text>
</comment>
<feature type="transmembrane region" description="Helical" evidence="7">
    <location>
        <begin position="153"/>
        <end position="171"/>
    </location>
</feature>
<dbReference type="Proteomes" id="UP000054099">
    <property type="component" value="Unassembled WGS sequence"/>
</dbReference>
<dbReference type="AlphaFoldDB" id="A0A0V8IRF9"/>
<gene>
    <name evidence="9" type="ORF">AS030_22210</name>
</gene>
<dbReference type="PANTHER" id="PTHR43731:SF14">
    <property type="entry name" value="PRESENILIN-ASSOCIATED RHOMBOID-LIKE PROTEIN, MITOCHONDRIAL"/>
    <property type="match status" value="1"/>
</dbReference>
<dbReference type="InterPro" id="IPR035952">
    <property type="entry name" value="Rhomboid-like_sf"/>
</dbReference>
<evidence type="ECO:0000256" key="6">
    <source>
        <dbReference type="ARBA" id="ARBA00023136"/>
    </source>
</evidence>
<evidence type="ECO:0000256" key="7">
    <source>
        <dbReference type="SAM" id="Phobius"/>
    </source>
</evidence>
<dbReference type="EMBL" id="LNQN01000010">
    <property type="protein sequence ID" value="KSU77382.1"/>
    <property type="molecule type" value="Genomic_DNA"/>
</dbReference>
<feature type="transmembrane region" description="Helical" evidence="7">
    <location>
        <begin position="96"/>
        <end position="115"/>
    </location>
</feature>
<dbReference type="OrthoDB" id="9813074at2"/>
<dbReference type="Gene3D" id="1.20.1540.10">
    <property type="entry name" value="Rhomboid-like"/>
    <property type="match status" value="1"/>
</dbReference>
<keyword evidence="3 7" id="KW-0812">Transmembrane</keyword>
<evidence type="ECO:0000256" key="5">
    <source>
        <dbReference type="ARBA" id="ARBA00022989"/>
    </source>
</evidence>
<dbReference type="RefSeq" id="WP_061975868.1">
    <property type="nucleotide sequence ID" value="NZ_FMAV01000008.1"/>
</dbReference>
<evidence type="ECO:0000256" key="1">
    <source>
        <dbReference type="ARBA" id="ARBA00004141"/>
    </source>
</evidence>
<dbReference type="SUPFAM" id="SSF144091">
    <property type="entry name" value="Rhomboid-like"/>
    <property type="match status" value="1"/>
</dbReference>
<evidence type="ECO:0000259" key="8">
    <source>
        <dbReference type="Pfam" id="PF01694"/>
    </source>
</evidence>
<comment type="subcellular location">
    <subcellularLocation>
        <location evidence="1">Membrane</location>
        <topology evidence="1">Multi-pass membrane protein</topology>
    </subcellularLocation>
</comment>
<evidence type="ECO:0000256" key="3">
    <source>
        <dbReference type="ARBA" id="ARBA00022692"/>
    </source>
</evidence>
<dbReference type="GO" id="GO:0016020">
    <property type="term" value="C:membrane"/>
    <property type="evidence" value="ECO:0007669"/>
    <property type="project" value="UniProtKB-SubCell"/>
</dbReference>
<reference evidence="9 10" key="1">
    <citation type="journal article" date="2014" name="Antonie Van Leeuwenhoek">
        <title>Fictibacillus enclensis sp. nov., isolated from marine sediment.</title>
        <authorList>
            <person name="Dastager S.G."/>
            <person name="Mawlankar R."/>
            <person name="Srinivasan K."/>
            <person name="Tang S.K."/>
            <person name="Lee J.C."/>
            <person name="Ramana V.V."/>
            <person name="Shouche Y.S."/>
        </authorList>
    </citation>
    <scope>NUCLEOTIDE SEQUENCE [LARGE SCALE GENOMIC DNA]</scope>
    <source>
        <strain evidence="9 10">NIO-1003</strain>
    </source>
</reference>
<keyword evidence="9" id="KW-0645">Protease</keyword>
<keyword evidence="4" id="KW-0378">Hydrolase</keyword>
<feature type="transmembrane region" description="Helical" evidence="7">
    <location>
        <begin position="64"/>
        <end position="84"/>
    </location>
</feature>
<feature type="domain" description="Peptidase S54 rhomboid" evidence="8">
    <location>
        <begin position="55"/>
        <end position="191"/>
    </location>
</feature>
<protein>
    <submittedName>
        <fullName evidence="9">Rhomboid family intramembrane serine protease</fullName>
    </submittedName>
</protein>
<feature type="transmembrane region" description="Helical" evidence="7">
    <location>
        <begin position="177"/>
        <end position="194"/>
    </location>
</feature>
<dbReference type="Pfam" id="PF01694">
    <property type="entry name" value="Rhomboid"/>
    <property type="match status" value="1"/>
</dbReference>
<name>A0A0V8IRF9_9BACL</name>
<comment type="similarity">
    <text evidence="2">Belongs to the peptidase S54 family.</text>
</comment>
<keyword evidence="6 7" id="KW-0472">Membrane</keyword>
<dbReference type="GO" id="GO:0006508">
    <property type="term" value="P:proteolysis"/>
    <property type="evidence" value="ECO:0007669"/>
    <property type="project" value="UniProtKB-KW"/>
</dbReference>
<keyword evidence="5 7" id="KW-1133">Transmembrane helix</keyword>
<evidence type="ECO:0000313" key="9">
    <source>
        <dbReference type="EMBL" id="KSU77382.1"/>
    </source>
</evidence>
<dbReference type="InterPro" id="IPR022764">
    <property type="entry name" value="Peptidase_S54_rhomboid_dom"/>
</dbReference>
<evidence type="ECO:0000256" key="2">
    <source>
        <dbReference type="ARBA" id="ARBA00009045"/>
    </source>
</evidence>
<dbReference type="GO" id="GO:0004252">
    <property type="term" value="F:serine-type endopeptidase activity"/>
    <property type="evidence" value="ECO:0007669"/>
    <property type="project" value="InterPro"/>
</dbReference>